<comment type="caution">
    <text evidence="2">The sequence shown here is derived from an EMBL/GenBank/DDBJ whole genome shotgun (WGS) entry which is preliminary data.</text>
</comment>
<gene>
    <name evidence="2" type="ORF">E6O75_ATG08523</name>
</gene>
<accession>A0A4Z1P4Y1</accession>
<evidence type="ECO:0000313" key="3">
    <source>
        <dbReference type="Proteomes" id="UP000298493"/>
    </source>
</evidence>
<feature type="region of interest" description="Disordered" evidence="1">
    <location>
        <begin position="1"/>
        <end position="74"/>
    </location>
</feature>
<proteinExistence type="predicted"/>
<evidence type="ECO:0000313" key="2">
    <source>
        <dbReference type="EMBL" id="TID15270.1"/>
    </source>
</evidence>
<reference evidence="2 3" key="1">
    <citation type="submission" date="2019-04" db="EMBL/GenBank/DDBJ databases">
        <title>High contiguity whole genome sequence and gene annotation resource for two Venturia nashicola isolates.</title>
        <authorList>
            <person name="Prokchorchik M."/>
            <person name="Won K."/>
            <person name="Lee Y."/>
            <person name="Choi E.D."/>
            <person name="Segonzac C."/>
            <person name="Sohn K.H."/>
        </authorList>
    </citation>
    <scope>NUCLEOTIDE SEQUENCE [LARGE SCALE GENOMIC DNA]</scope>
    <source>
        <strain evidence="2 3">PRI2</strain>
    </source>
</reference>
<organism evidence="2 3">
    <name type="scientific">Venturia nashicola</name>
    <dbReference type="NCBI Taxonomy" id="86259"/>
    <lineage>
        <taxon>Eukaryota</taxon>
        <taxon>Fungi</taxon>
        <taxon>Dikarya</taxon>
        <taxon>Ascomycota</taxon>
        <taxon>Pezizomycotina</taxon>
        <taxon>Dothideomycetes</taxon>
        <taxon>Pleosporomycetidae</taxon>
        <taxon>Venturiales</taxon>
        <taxon>Venturiaceae</taxon>
        <taxon>Venturia</taxon>
    </lineage>
</organism>
<feature type="compositionally biased region" description="Low complexity" evidence="1">
    <location>
        <begin position="1"/>
        <end position="24"/>
    </location>
</feature>
<dbReference type="Proteomes" id="UP000298493">
    <property type="component" value="Unassembled WGS sequence"/>
</dbReference>
<feature type="compositionally biased region" description="Polar residues" evidence="1">
    <location>
        <begin position="62"/>
        <end position="74"/>
    </location>
</feature>
<protein>
    <submittedName>
        <fullName evidence="2">Uncharacterized protein</fullName>
    </submittedName>
</protein>
<name>A0A4Z1P4Y1_9PEZI</name>
<evidence type="ECO:0000256" key="1">
    <source>
        <dbReference type="SAM" id="MobiDB-lite"/>
    </source>
</evidence>
<dbReference type="AlphaFoldDB" id="A0A4Z1P4Y1"/>
<sequence length="74" mass="7769">MSHEPSATSHPPSASAVNANANANGRSKGHTEPKAQGLVDPPLIQWLCGRDANHDHGRPASQYLSQGTSVKMVV</sequence>
<keyword evidence="3" id="KW-1185">Reference proteome</keyword>
<dbReference type="EMBL" id="SNSC02000021">
    <property type="protein sequence ID" value="TID15270.1"/>
    <property type="molecule type" value="Genomic_DNA"/>
</dbReference>